<dbReference type="InterPro" id="IPR004147">
    <property type="entry name" value="ABC1_dom"/>
</dbReference>
<sequence>MIQSPKLLNIALPTRRKTIERAFGRKLPQSFDNFEEKPVASGSIAQVHGAGQQVKPIVVAVKVRHPGVCESITRDFVIINLVAELSNFILALKWWRLDESVQQLAVFIMSQVDLPREAAHLCIMLFWWKLMNKGNVSVILKGMIGLNLRLFLAVAFVFLPKTMVVLIILQK</sequence>
<protein>
    <recommendedName>
        <fullName evidence="2">ABC1 atypical kinase-like domain-containing protein</fullName>
    </recommendedName>
</protein>
<organism evidence="3 4">
    <name type="scientific">Prunus dulcis</name>
    <name type="common">Almond</name>
    <name type="synonym">Amygdalus dulcis</name>
    <dbReference type="NCBI Taxonomy" id="3755"/>
    <lineage>
        <taxon>Eukaryota</taxon>
        <taxon>Viridiplantae</taxon>
        <taxon>Streptophyta</taxon>
        <taxon>Embryophyta</taxon>
        <taxon>Tracheophyta</taxon>
        <taxon>Spermatophyta</taxon>
        <taxon>Magnoliopsida</taxon>
        <taxon>eudicotyledons</taxon>
        <taxon>Gunneridae</taxon>
        <taxon>Pentapetalae</taxon>
        <taxon>rosids</taxon>
        <taxon>fabids</taxon>
        <taxon>Rosales</taxon>
        <taxon>Rosaceae</taxon>
        <taxon>Amygdaloideae</taxon>
        <taxon>Amygdaleae</taxon>
        <taxon>Prunus</taxon>
    </lineage>
</organism>
<evidence type="ECO:0000259" key="2">
    <source>
        <dbReference type="Pfam" id="PF03109"/>
    </source>
</evidence>
<keyword evidence="1" id="KW-0812">Transmembrane</keyword>
<evidence type="ECO:0000256" key="1">
    <source>
        <dbReference type="SAM" id="Phobius"/>
    </source>
</evidence>
<proteinExistence type="predicted"/>
<keyword evidence="4" id="KW-1185">Reference proteome</keyword>
<dbReference type="Proteomes" id="UP001054821">
    <property type="component" value="Chromosome 3"/>
</dbReference>
<keyword evidence="1" id="KW-0472">Membrane</keyword>
<dbReference type="PANTHER" id="PTHR45890:SF1">
    <property type="entry name" value="AARF DOMAIN CONTAINING KINASE 2"/>
    <property type="match status" value="1"/>
</dbReference>
<reference evidence="3 4" key="1">
    <citation type="journal article" date="2022" name="G3 (Bethesda)">
        <title>Whole-genome sequence and methylome profiling of the almond [Prunus dulcis (Mill.) D.A. Webb] cultivar 'Nonpareil'.</title>
        <authorList>
            <person name="D'Amico-Willman K.M."/>
            <person name="Ouma W.Z."/>
            <person name="Meulia T."/>
            <person name="Sideli G.M."/>
            <person name="Gradziel T.M."/>
            <person name="Fresnedo-Ramirez J."/>
        </authorList>
    </citation>
    <scope>NUCLEOTIDE SEQUENCE [LARGE SCALE GENOMIC DNA]</scope>
    <source>
        <strain evidence="3">Clone GOH B32 T37-40</strain>
    </source>
</reference>
<comment type="caution">
    <text evidence="3">The sequence shown here is derived from an EMBL/GenBank/DDBJ whole genome shotgun (WGS) entry which is preliminary data.</text>
</comment>
<keyword evidence="1" id="KW-1133">Transmembrane helix</keyword>
<evidence type="ECO:0000313" key="3">
    <source>
        <dbReference type="EMBL" id="KAI5341338.1"/>
    </source>
</evidence>
<dbReference type="Pfam" id="PF03109">
    <property type="entry name" value="ABC1"/>
    <property type="match status" value="1"/>
</dbReference>
<accession>A0AAD4WE43</accession>
<dbReference type="AlphaFoldDB" id="A0AAD4WE43"/>
<gene>
    <name evidence="3" type="ORF">L3X38_020612</name>
</gene>
<dbReference type="EMBL" id="JAJFAZ020000003">
    <property type="protein sequence ID" value="KAI5341338.1"/>
    <property type="molecule type" value="Genomic_DNA"/>
</dbReference>
<feature type="domain" description="ABC1 atypical kinase-like" evidence="2">
    <location>
        <begin position="16"/>
        <end position="120"/>
    </location>
</feature>
<feature type="transmembrane region" description="Helical" evidence="1">
    <location>
        <begin position="150"/>
        <end position="169"/>
    </location>
</feature>
<dbReference type="InterPro" id="IPR052402">
    <property type="entry name" value="ADCK_kinase"/>
</dbReference>
<dbReference type="PANTHER" id="PTHR45890">
    <property type="entry name" value="AARF DOMAIN CONTAINING KINASE 2 (PREDICTED)"/>
    <property type="match status" value="1"/>
</dbReference>
<evidence type="ECO:0000313" key="4">
    <source>
        <dbReference type="Proteomes" id="UP001054821"/>
    </source>
</evidence>
<name>A0AAD4WE43_PRUDU</name>